<dbReference type="OrthoDB" id="9767214at2"/>
<dbReference type="CDD" id="cd06241">
    <property type="entry name" value="M14-like"/>
    <property type="match status" value="1"/>
</dbReference>
<dbReference type="Proteomes" id="UP000184396">
    <property type="component" value="Unassembled WGS sequence"/>
</dbReference>
<evidence type="ECO:0000313" key="2">
    <source>
        <dbReference type="EMBL" id="SHJ18529.1"/>
    </source>
</evidence>
<accession>A0A1M6H8S7</accession>
<dbReference type="EMBL" id="FQYK01000012">
    <property type="protein sequence ID" value="SHJ18529.1"/>
    <property type="molecule type" value="Genomic_DNA"/>
</dbReference>
<feature type="domain" description="Peptidase M14" evidence="1">
    <location>
        <begin position="44"/>
        <end position="176"/>
    </location>
</feature>
<dbReference type="AlphaFoldDB" id="A0A1M6H8S7"/>
<dbReference type="GO" id="GO:0006508">
    <property type="term" value="P:proteolysis"/>
    <property type="evidence" value="ECO:0007669"/>
    <property type="project" value="InterPro"/>
</dbReference>
<reference evidence="2 3" key="1">
    <citation type="submission" date="2016-11" db="EMBL/GenBank/DDBJ databases">
        <authorList>
            <person name="Jaros S."/>
            <person name="Januszkiewicz K."/>
            <person name="Wedrychowicz H."/>
        </authorList>
    </citation>
    <scope>NUCLEOTIDE SEQUENCE [LARGE SCALE GENOMIC DNA]</scope>
    <source>
        <strain evidence="2 3">CGMCC 1.12213</strain>
    </source>
</reference>
<sequence>MKRLLYLFIFVFSCNTSNEKPYYDFETHFEISNGLETATYQQTIQFYNDLAKAYPQITIDSIGETDSGKPLHLVTFNVDTQFDFSEIRKNKRILFINNGIHPGESDGIDATMLLFRDLVHGRIEPPKNTVLATIPIYNVGGSLNRNTSSRANQNGPKAYGFRGNARNYDLNRDFIKCDTKNAETFSKIFQLVKPDVFIDTHVSNGANYQYTLTHLFTQHNKLGGDLGHYLHTEMMPKLEQKLAEKEWDITPYVNVFNKVPEKGFSQFMDYPRYSTGYTTLFNCLGMMVETHMLKPYEQRVEGTYELLKSMIAITEEDGETISKIKNEQIKRLYESKTYRLLWEVDTTEISQLNFKGYEAKTIKSDVTGFNRLKYDTNKPFIKTIKYQNYFKPTKIIEIPSAYIIPQGWHQVINLLKLNKVEMKRFENDTILEVEHYKITDYDTRRMAYEGHYPHYNVQISSSLENKNFQKGDYIIHTEQEAIRYLIETLEPQAIDSFFNWNFFDTILQQKEGFSPYVWEDIALELLENNPDLREAFEQRKKSDSEFNANWYAQLDWLYKQSEYYEKAHMQYPVYRLN</sequence>
<proteinExistence type="predicted"/>
<dbReference type="RefSeq" id="WP_026010160.1">
    <property type="nucleotide sequence ID" value="NZ_ALIH01000020.1"/>
</dbReference>
<evidence type="ECO:0000259" key="1">
    <source>
        <dbReference type="Pfam" id="PF00246"/>
    </source>
</evidence>
<dbReference type="Pfam" id="PF00246">
    <property type="entry name" value="Peptidase_M14"/>
    <property type="match status" value="1"/>
</dbReference>
<dbReference type="GO" id="GO:0004181">
    <property type="term" value="F:metallocarboxypeptidase activity"/>
    <property type="evidence" value="ECO:0007669"/>
    <property type="project" value="InterPro"/>
</dbReference>
<keyword evidence="3" id="KW-1185">Reference proteome</keyword>
<gene>
    <name evidence="2" type="ORF">SAMN05216261_3082</name>
</gene>
<dbReference type="Gene3D" id="3.40.630.10">
    <property type="entry name" value="Zn peptidases"/>
    <property type="match status" value="1"/>
</dbReference>
<dbReference type="GO" id="GO:0008270">
    <property type="term" value="F:zinc ion binding"/>
    <property type="evidence" value="ECO:0007669"/>
    <property type="project" value="InterPro"/>
</dbReference>
<keyword evidence="2" id="KW-0378">Hydrolase</keyword>
<dbReference type="eggNOG" id="COG2866">
    <property type="taxonomic scope" value="Bacteria"/>
</dbReference>
<dbReference type="InterPro" id="IPR000834">
    <property type="entry name" value="Peptidase_M14"/>
</dbReference>
<dbReference type="SUPFAM" id="SSF53187">
    <property type="entry name" value="Zn-dependent exopeptidases"/>
    <property type="match status" value="1"/>
</dbReference>
<protein>
    <submittedName>
        <fullName evidence="2">Zinc carboxypeptidase</fullName>
    </submittedName>
</protein>
<keyword evidence="2" id="KW-0645">Protease</keyword>
<name>A0A1M6H8S7_9FLAO</name>
<dbReference type="STRING" id="1178825.SAMN05216261_3082"/>
<organism evidence="2 3">
    <name type="scientific">Algibacter luteus</name>
    <dbReference type="NCBI Taxonomy" id="1178825"/>
    <lineage>
        <taxon>Bacteria</taxon>
        <taxon>Pseudomonadati</taxon>
        <taxon>Bacteroidota</taxon>
        <taxon>Flavobacteriia</taxon>
        <taxon>Flavobacteriales</taxon>
        <taxon>Flavobacteriaceae</taxon>
        <taxon>Algibacter</taxon>
    </lineage>
</organism>
<keyword evidence="2" id="KW-0121">Carboxypeptidase</keyword>
<evidence type="ECO:0000313" key="3">
    <source>
        <dbReference type="Proteomes" id="UP000184396"/>
    </source>
</evidence>